<dbReference type="AlphaFoldDB" id="Q7MMX1"/>
<dbReference type="HOGENOM" id="CLU_3049300_0_0_6"/>
<reference evidence="1 2" key="1">
    <citation type="journal article" date="2003" name="Genome Res.">
        <title>Comparative genome analysis of Vibrio vulnificus, a marine pathogen.</title>
        <authorList>
            <person name="Chen C.Y."/>
            <person name="Wu K.M."/>
            <person name="Chang Y.C."/>
            <person name="Chang C.H."/>
            <person name="Tsai H.C."/>
            <person name="Liao T.L."/>
            <person name="Liu Y.M."/>
            <person name="Chen H.J."/>
            <person name="Shen A.B."/>
            <person name="Li J.C."/>
            <person name="Su T.L."/>
            <person name="Shao C.P."/>
            <person name="Lee C.T."/>
            <person name="Hor L.I."/>
            <person name="Tsai S.F."/>
        </authorList>
    </citation>
    <scope>NUCLEOTIDE SEQUENCE [LARGE SCALE GENOMIC DNA]</scope>
    <source>
        <strain evidence="1 2">YJ016</strain>
    </source>
</reference>
<dbReference type="Proteomes" id="UP000002675">
    <property type="component" value="Chromosome I"/>
</dbReference>
<gene>
    <name evidence="1" type="ordered locus">VV0947</name>
</gene>
<dbReference type="KEGG" id="vvy:VV0947"/>
<organism evidence="1 2">
    <name type="scientific">Vibrio vulnificus (strain YJ016)</name>
    <dbReference type="NCBI Taxonomy" id="196600"/>
    <lineage>
        <taxon>Bacteria</taxon>
        <taxon>Pseudomonadati</taxon>
        <taxon>Pseudomonadota</taxon>
        <taxon>Gammaproteobacteria</taxon>
        <taxon>Vibrionales</taxon>
        <taxon>Vibrionaceae</taxon>
        <taxon>Vibrio</taxon>
    </lineage>
</organism>
<name>Q7MMX1_VIBVY</name>
<sequence>MFNPYIFLVFLGLLTSLGHRTKLTSHVWTGQISQTFFSLKNGDTNNLSHFKINQ</sequence>
<accession>Q7MMX1</accession>
<protein>
    <submittedName>
        <fullName evidence="1">Uncharacterized protein</fullName>
    </submittedName>
</protein>
<evidence type="ECO:0000313" key="2">
    <source>
        <dbReference type="Proteomes" id="UP000002675"/>
    </source>
</evidence>
<evidence type="ECO:0000313" key="1">
    <source>
        <dbReference type="EMBL" id="BAC93710.1"/>
    </source>
</evidence>
<dbReference type="EMBL" id="BA000037">
    <property type="protein sequence ID" value="BAC93710.1"/>
    <property type="molecule type" value="Genomic_DNA"/>
</dbReference>
<proteinExistence type="predicted"/>